<accession>A0ABR9ZWI1</accession>
<comment type="caution">
    <text evidence="1">The sequence shown here is derived from an EMBL/GenBank/DDBJ whole genome shotgun (WGS) entry which is preliminary data.</text>
</comment>
<reference evidence="1 2" key="1">
    <citation type="submission" date="2020-11" db="EMBL/GenBank/DDBJ databases">
        <title>Fusibacter basophilias sp. nov.</title>
        <authorList>
            <person name="Qiu D."/>
        </authorList>
    </citation>
    <scope>NUCLEOTIDE SEQUENCE [LARGE SCALE GENOMIC DNA]</scope>
    <source>
        <strain evidence="1 2">Q10-2</strain>
    </source>
</reference>
<proteinExistence type="predicted"/>
<evidence type="ECO:0000313" key="1">
    <source>
        <dbReference type="EMBL" id="MBF4693979.1"/>
    </source>
</evidence>
<evidence type="ECO:0000313" key="2">
    <source>
        <dbReference type="Proteomes" id="UP000614200"/>
    </source>
</evidence>
<organism evidence="1 2">
    <name type="scientific">Fusibacter ferrireducens</name>
    <dbReference type="NCBI Taxonomy" id="2785058"/>
    <lineage>
        <taxon>Bacteria</taxon>
        <taxon>Bacillati</taxon>
        <taxon>Bacillota</taxon>
        <taxon>Clostridia</taxon>
        <taxon>Eubacteriales</taxon>
        <taxon>Eubacteriales Family XII. Incertae Sedis</taxon>
        <taxon>Fusibacter</taxon>
    </lineage>
</organism>
<gene>
    <name evidence="1" type="ORF">ISU02_12735</name>
</gene>
<keyword evidence="2" id="KW-1185">Reference proteome</keyword>
<dbReference type="EMBL" id="JADKNH010000007">
    <property type="protein sequence ID" value="MBF4693979.1"/>
    <property type="molecule type" value="Genomic_DNA"/>
</dbReference>
<sequence>MAKKTNYEKNGFEYFRTSATVGFDADGKRIRKEFLGKSKKESELKRDQYLENVKKGLGLDFDKIGFGDYFIEWLEVIHKPTITQNTYNRI</sequence>
<dbReference type="Proteomes" id="UP000614200">
    <property type="component" value="Unassembled WGS sequence"/>
</dbReference>
<dbReference type="RefSeq" id="WP_194702216.1">
    <property type="nucleotide sequence ID" value="NZ_JADKNH010000007.1"/>
</dbReference>
<name>A0ABR9ZWI1_9FIRM</name>
<evidence type="ECO:0008006" key="3">
    <source>
        <dbReference type="Google" id="ProtNLM"/>
    </source>
</evidence>
<protein>
    <recommendedName>
        <fullName evidence="3">AP2-like integrase N-terminal domain-containing protein</fullName>
    </recommendedName>
</protein>